<sequence length="81" mass="9503">MSLLLSLWPHVSCPVKILDEFDVFMDNLNRKFVIEKFKSYFLNSENQVILITPLNTNELAHPDIEIISLKSPERKEIEVKM</sequence>
<keyword evidence="11" id="KW-0539">Nucleus</keyword>
<dbReference type="PANTHER" id="PTHR19306:SF6">
    <property type="entry name" value="STRUCTURAL MAINTENANCE OF CHROMOSOMES PROTEIN 6"/>
    <property type="match status" value="1"/>
</dbReference>
<evidence type="ECO:0000256" key="6">
    <source>
        <dbReference type="ARBA" id="ARBA00022763"/>
    </source>
</evidence>
<keyword evidence="7" id="KW-0067">ATP-binding</keyword>
<dbReference type="EMBL" id="KB908935">
    <property type="protein sequence ID" value="EOB14474.1"/>
    <property type="molecule type" value="Genomic_DNA"/>
</dbReference>
<comment type="similarity">
    <text evidence="3">Belongs to the SMC family. SMC6 subfamily.</text>
</comment>
<dbReference type="STRING" id="578461.R0M942"/>
<dbReference type="GO" id="GO:0035861">
    <property type="term" value="C:site of double-strand break"/>
    <property type="evidence" value="ECO:0007669"/>
    <property type="project" value="TreeGrafter"/>
</dbReference>
<dbReference type="PANTHER" id="PTHR19306">
    <property type="entry name" value="STRUCTURAL MAINTENANCE OF CHROMOSOMES 5,6 SMC5, SMC6"/>
    <property type="match status" value="1"/>
</dbReference>
<dbReference type="HOGENOM" id="CLU_2574473_0_0_1"/>
<evidence type="ECO:0000256" key="5">
    <source>
        <dbReference type="ARBA" id="ARBA00022741"/>
    </source>
</evidence>
<evidence type="ECO:0000256" key="2">
    <source>
        <dbReference type="ARBA" id="ARBA00004286"/>
    </source>
</evidence>
<evidence type="ECO:0000256" key="8">
    <source>
        <dbReference type="ARBA" id="ARBA00023054"/>
    </source>
</evidence>
<proteinExistence type="inferred from homology"/>
<accession>R0M942</accession>
<evidence type="ECO:0000256" key="4">
    <source>
        <dbReference type="ARBA" id="ARBA00022454"/>
    </source>
</evidence>
<evidence type="ECO:0000256" key="1">
    <source>
        <dbReference type="ARBA" id="ARBA00004123"/>
    </source>
</evidence>
<reference evidence="12 13" key="1">
    <citation type="journal article" date="2013" name="BMC Genomics">
        <title>Comparative genomics of parasitic silkworm microsporidia reveal an association between genome expansion and host adaptation.</title>
        <authorList>
            <person name="Pan G."/>
            <person name="Xu J."/>
            <person name="Li T."/>
            <person name="Xia Q."/>
            <person name="Liu S.L."/>
            <person name="Zhang G."/>
            <person name="Li S."/>
            <person name="Li C."/>
            <person name="Liu H."/>
            <person name="Yang L."/>
            <person name="Liu T."/>
            <person name="Zhang X."/>
            <person name="Wu Z."/>
            <person name="Fan W."/>
            <person name="Dang X."/>
            <person name="Xiang H."/>
            <person name="Tao M."/>
            <person name="Li Y."/>
            <person name="Hu J."/>
            <person name="Li Z."/>
            <person name="Lin L."/>
            <person name="Luo J."/>
            <person name="Geng L."/>
            <person name="Wang L."/>
            <person name="Long M."/>
            <person name="Wan Y."/>
            <person name="He N."/>
            <person name="Zhang Z."/>
            <person name="Lu C."/>
            <person name="Keeling P.J."/>
            <person name="Wang J."/>
            <person name="Xiang Z."/>
            <person name="Zhou Z."/>
        </authorList>
    </citation>
    <scope>NUCLEOTIDE SEQUENCE [LARGE SCALE GENOMIC DNA]</scope>
    <source>
        <strain evidence="13">CQ1 / CVCC 102059</strain>
    </source>
</reference>
<keyword evidence="9" id="KW-0233">DNA recombination</keyword>
<evidence type="ECO:0000256" key="11">
    <source>
        <dbReference type="ARBA" id="ARBA00023242"/>
    </source>
</evidence>
<comment type="subcellular location">
    <subcellularLocation>
        <location evidence="2">Chromosome</location>
    </subcellularLocation>
    <subcellularLocation>
        <location evidence="1">Nucleus</location>
    </subcellularLocation>
</comment>
<keyword evidence="6" id="KW-0227">DNA damage</keyword>
<dbReference type="GO" id="GO:0003697">
    <property type="term" value="F:single-stranded DNA binding"/>
    <property type="evidence" value="ECO:0007669"/>
    <property type="project" value="TreeGrafter"/>
</dbReference>
<dbReference type="InterPro" id="IPR027417">
    <property type="entry name" value="P-loop_NTPase"/>
</dbReference>
<organism evidence="12 13">
    <name type="scientific">Nosema bombycis (strain CQ1 / CVCC 102059)</name>
    <name type="common">Microsporidian parasite</name>
    <name type="synonym">Pebrine of silkworm</name>
    <dbReference type="NCBI Taxonomy" id="578461"/>
    <lineage>
        <taxon>Eukaryota</taxon>
        <taxon>Fungi</taxon>
        <taxon>Fungi incertae sedis</taxon>
        <taxon>Microsporidia</taxon>
        <taxon>Nosematidae</taxon>
        <taxon>Nosema</taxon>
    </lineage>
</organism>
<evidence type="ECO:0000313" key="12">
    <source>
        <dbReference type="EMBL" id="EOB14474.1"/>
    </source>
</evidence>
<evidence type="ECO:0000256" key="9">
    <source>
        <dbReference type="ARBA" id="ARBA00023172"/>
    </source>
</evidence>
<keyword evidence="4" id="KW-0158">Chromosome</keyword>
<keyword evidence="8" id="KW-0175">Coiled coil</keyword>
<evidence type="ECO:0000256" key="7">
    <source>
        <dbReference type="ARBA" id="ARBA00022840"/>
    </source>
</evidence>
<dbReference type="VEuPathDB" id="MicrosporidiaDB:NBO_27g0031"/>
<keyword evidence="10" id="KW-0234">DNA repair</keyword>
<keyword evidence="5" id="KW-0547">Nucleotide-binding</keyword>
<evidence type="ECO:0000256" key="3">
    <source>
        <dbReference type="ARBA" id="ARBA00006793"/>
    </source>
</evidence>
<dbReference type="AlphaFoldDB" id="R0M942"/>
<evidence type="ECO:0000313" key="13">
    <source>
        <dbReference type="Proteomes" id="UP000016927"/>
    </source>
</evidence>
<dbReference type="GO" id="GO:0005524">
    <property type="term" value="F:ATP binding"/>
    <property type="evidence" value="ECO:0007669"/>
    <property type="project" value="UniProtKB-KW"/>
</dbReference>
<dbReference type="GO" id="GO:0003684">
    <property type="term" value="F:damaged DNA binding"/>
    <property type="evidence" value="ECO:0007669"/>
    <property type="project" value="TreeGrafter"/>
</dbReference>
<dbReference type="GO" id="GO:0000724">
    <property type="term" value="P:double-strand break repair via homologous recombination"/>
    <property type="evidence" value="ECO:0007669"/>
    <property type="project" value="TreeGrafter"/>
</dbReference>
<name>R0M942_NOSB1</name>
<dbReference type="GO" id="GO:0030915">
    <property type="term" value="C:Smc5-Smc6 complex"/>
    <property type="evidence" value="ECO:0007669"/>
    <property type="project" value="TreeGrafter"/>
</dbReference>
<dbReference type="SUPFAM" id="SSF52540">
    <property type="entry name" value="P-loop containing nucleoside triphosphate hydrolases"/>
    <property type="match status" value="1"/>
</dbReference>
<protein>
    <submittedName>
        <fullName evidence="12">Structural maintenance of chromosomes protein 6</fullName>
    </submittedName>
</protein>
<dbReference type="GO" id="GO:0005634">
    <property type="term" value="C:nucleus"/>
    <property type="evidence" value="ECO:0007669"/>
    <property type="project" value="UniProtKB-SubCell"/>
</dbReference>
<dbReference type="Proteomes" id="UP000016927">
    <property type="component" value="Unassembled WGS sequence"/>
</dbReference>
<dbReference type="Gene3D" id="3.40.50.300">
    <property type="entry name" value="P-loop containing nucleotide triphosphate hydrolases"/>
    <property type="match status" value="1"/>
</dbReference>
<gene>
    <name evidence="12" type="primary">SMC6</name>
    <name evidence="12" type="ORF">NBO_27g0031</name>
</gene>
<keyword evidence="13" id="KW-1185">Reference proteome</keyword>
<dbReference type="OrthoDB" id="10072614at2759"/>
<evidence type="ECO:0000256" key="10">
    <source>
        <dbReference type="ARBA" id="ARBA00023204"/>
    </source>
</evidence>